<reference evidence="1 2" key="2">
    <citation type="journal article" date="2016" name="Genome Announc.">
        <title>Permanent Draft Genome Sequences for Two Variants of Frankia sp. Strain CpI1, the First Frankia Strain Isolated from Root Nodules of Comptonia peregrina.</title>
        <authorList>
            <person name="Oshone R."/>
            <person name="Hurst S.G.IV."/>
            <person name="Abebe-Akele F."/>
            <person name="Simpson S."/>
            <person name="Morris K."/>
            <person name="Thomas W.K."/>
            <person name="Tisa L.S."/>
        </authorList>
    </citation>
    <scope>NUCLEOTIDE SEQUENCE [LARGE SCALE GENOMIC DNA]</scope>
    <source>
        <strain evidence="2">CpI1-S</strain>
    </source>
</reference>
<gene>
    <name evidence="1" type="ORF">FF36_01532</name>
</gene>
<dbReference type="Proteomes" id="UP000032545">
    <property type="component" value="Unassembled WGS sequence"/>
</dbReference>
<comment type="caution">
    <text evidence="1">The sequence shown here is derived from an EMBL/GenBank/DDBJ whole genome shotgun (WGS) entry which is preliminary data.</text>
</comment>
<evidence type="ECO:0000313" key="1">
    <source>
        <dbReference type="EMBL" id="KJE24129.1"/>
    </source>
</evidence>
<dbReference type="PATRIC" id="fig|1502723.3.peg.6095"/>
<dbReference type="EMBL" id="JYFN01000008">
    <property type="protein sequence ID" value="KJE24129.1"/>
    <property type="molecule type" value="Genomic_DNA"/>
</dbReference>
<dbReference type="OrthoDB" id="3217123at2"/>
<keyword evidence="2" id="KW-1185">Reference proteome</keyword>
<dbReference type="PANTHER" id="PTHR36221:SF1">
    <property type="entry name" value="DUF742 DOMAIN-CONTAINING PROTEIN"/>
    <property type="match status" value="1"/>
</dbReference>
<reference evidence="2" key="1">
    <citation type="submission" date="2015-02" db="EMBL/GenBank/DDBJ databases">
        <title>Draft Genome of Frankia sp. CpI1-S.</title>
        <authorList>
            <person name="Oshone R.T."/>
            <person name="Ngom M."/>
            <person name="Ghodhbane-Gtari F."/>
            <person name="Gtari M."/>
            <person name="Morris K."/>
            <person name="Thomas K."/>
            <person name="Sen A."/>
            <person name="Tisa L.S."/>
        </authorList>
    </citation>
    <scope>NUCLEOTIDE SEQUENCE [LARGE SCALE GENOMIC DNA]</scope>
    <source>
        <strain evidence="2">CpI1-S</strain>
    </source>
</reference>
<proteinExistence type="predicted"/>
<dbReference type="RefSeq" id="WP_011602350.1">
    <property type="nucleotide sequence ID" value="NZ_JYFN01000008.1"/>
</dbReference>
<sequence>MSIDPENAPGPVVRPYAMTGGRTRSRYELAIEALVFTTPLGEERAIGLNLEQQTIAAMCRQVRSIAEIAAGLRVPLGVARVLVGDMADEGFVRVHQQPDRDEAPDLALLERVLSGLRKL</sequence>
<protein>
    <recommendedName>
        <fullName evidence="3">DUF742 domain-containing protein</fullName>
    </recommendedName>
</protein>
<evidence type="ECO:0008006" key="3">
    <source>
        <dbReference type="Google" id="ProtNLM"/>
    </source>
</evidence>
<evidence type="ECO:0000313" key="2">
    <source>
        <dbReference type="Proteomes" id="UP000032545"/>
    </source>
</evidence>
<dbReference type="PANTHER" id="PTHR36221">
    <property type="entry name" value="DUF742 DOMAIN-CONTAINING PROTEIN"/>
    <property type="match status" value="1"/>
</dbReference>
<accession>A0A0D8BJD4</accession>
<dbReference type="Pfam" id="PF05331">
    <property type="entry name" value="DUF742"/>
    <property type="match status" value="1"/>
</dbReference>
<organism evidence="1 2">
    <name type="scientific">Frankia torreyi</name>
    <dbReference type="NCBI Taxonomy" id="1856"/>
    <lineage>
        <taxon>Bacteria</taxon>
        <taxon>Bacillati</taxon>
        <taxon>Actinomycetota</taxon>
        <taxon>Actinomycetes</taxon>
        <taxon>Frankiales</taxon>
        <taxon>Frankiaceae</taxon>
        <taxon>Frankia</taxon>
    </lineage>
</organism>
<dbReference type="AlphaFoldDB" id="A0A0D8BJD4"/>
<dbReference type="InterPro" id="IPR007995">
    <property type="entry name" value="DUF742"/>
</dbReference>
<name>A0A0D8BJD4_9ACTN</name>